<dbReference type="InterPro" id="IPR027417">
    <property type="entry name" value="P-loop_NTPase"/>
</dbReference>
<keyword evidence="1" id="KW-0418">Kinase</keyword>
<dbReference type="Gene3D" id="3.40.50.300">
    <property type="entry name" value="P-loop containing nucleotide triphosphate hydrolases"/>
    <property type="match status" value="1"/>
</dbReference>
<evidence type="ECO:0000313" key="2">
    <source>
        <dbReference type="Proteomes" id="UP000236447"/>
    </source>
</evidence>
<organism evidence="1 2">
    <name type="scientific">Phaeobacter inhibens</name>
    <dbReference type="NCBI Taxonomy" id="221822"/>
    <lineage>
        <taxon>Bacteria</taxon>
        <taxon>Pseudomonadati</taxon>
        <taxon>Pseudomonadota</taxon>
        <taxon>Alphaproteobacteria</taxon>
        <taxon>Rhodobacterales</taxon>
        <taxon>Roseobacteraceae</taxon>
        <taxon>Phaeobacter</taxon>
    </lineage>
</organism>
<proteinExistence type="predicted"/>
<sequence>MAFGAALVSDDQVIVTVNDQGLEASAPEALHGMIEARGVGLLRASACSRSRLTAVVDLEQLETDRLPPQLETMILNQPIRLLRRVDGPQFAPALIQLLKYGSVNPDA</sequence>
<evidence type="ECO:0000313" key="1">
    <source>
        <dbReference type="EMBL" id="AUR00555.1"/>
    </source>
</evidence>
<dbReference type="SUPFAM" id="SSF53795">
    <property type="entry name" value="PEP carboxykinase-like"/>
    <property type="match status" value="1"/>
</dbReference>
<dbReference type="EMBL" id="CP010725">
    <property type="protein sequence ID" value="AUR00555.1"/>
    <property type="molecule type" value="Genomic_DNA"/>
</dbReference>
<dbReference type="Proteomes" id="UP000236447">
    <property type="component" value="Chromosome"/>
</dbReference>
<dbReference type="GO" id="GO:0016301">
    <property type="term" value="F:kinase activity"/>
    <property type="evidence" value="ECO:0007669"/>
    <property type="project" value="UniProtKB-KW"/>
</dbReference>
<reference evidence="1 2" key="2">
    <citation type="journal article" date="2017" name="Genome Biol. Evol.">
        <title>Trajectories and Drivers of Genome Evolution in Surface-Associated Marine Phaeobacter.</title>
        <authorList>
            <person name="Freese H.M."/>
            <person name="Sikorski J."/>
            <person name="Bunk B."/>
            <person name="Scheuner C."/>
            <person name="Meier-Kolthoff J.P."/>
            <person name="Sproer C."/>
            <person name="Gram L."/>
            <person name="Overmann J."/>
        </authorList>
    </citation>
    <scope>NUCLEOTIDE SEQUENCE [LARGE SCALE GENOMIC DNA]</scope>
    <source>
        <strain evidence="1 2">P88</strain>
    </source>
</reference>
<dbReference type="AlphaFoldDB" id="A0A2I7I1F6"/>
<gene>
    <name evidence="1" type="ORF">PhaeoP88_03225</name>
</gene>
<keyword evidence="1" id="KW-0808">Transferase</keyword>
<name>A0A2I7I1F6_9RHOB</name>
<protein>
    <submittedName>
        <fullName evidence="1">HPr kinase/phosphorylase-like protein</fullName>
    </submittedName>
</protein>
<accession>A0A2I7I1F6</accession>
<reference evidence="1 2" key="1">
    <citation type="journal article" date="2017" name="Front. Microbiol.">
        <title>Phaeobacter piscinae sp. nov., a species of the Roseobacter group and potential aquaculture probiont.</title>
        <authorList>
            <person name="Sonnenschein E.C."/>
            <person name="Phippen C.B.W."/>
            <person name="Nielsen K.F."/>
            <person name="Mateiu R.V."/>
            <person name="Melchiorsen J."/>
            <person name="Gram L."/>
            <person name="Overmann J."/>
            <person name="Freese H.M."/>
        </authorList>
    </citation>
    <scope>NUCLEOTIDE SEQUENCE [LARGE SCALE GENOMIC DNA]</scope>
    <source>
        <strain evidence="1 2">P88</strain>
    </source>
</reference>